<dbReference type="CDD" id="cd04301">
    <property type="entry name" value="NAT_SF"/>
    <property type="match status" value="1"/>
</dbReference>
<accession>A0ABW8HQA0</accession>
<dbReference type="InterPro" id="IPR016181">
    <property type="entry name" value="Acyl_CoA_acyltransferase"/>
</dbReference>
<protein>
    <submittedName>
        <fullName evidence="2">GNAT family N-acetyltransferase</fullName>
        <ecNumber evidence="2">2.3.-.-</ecNumber>
    </submittedName>
</protein>
<sequence>MFIDPFDQVYEIMKQSFPESEYREYVHQKKLLANPRYRLITEKNEQNVVIGFLAGWEFEKFRYIENIAVSPTIRGGGIGRRMMERFIKKSDKPVVLEVELPEDDLKRRRIGFYKRLGFHLEDYAYVQPALREGQRALPLQIMSHPAPLTSIEFETVRNVLYKEVYGVSDSYAYALNR</sequence>
<dbReference type="EC" id="2.3.-.-" evidence="2"/>
<evidence type="ECO:0000313" key="3">
    <source>
        <dbReference type="Proteomes" id="UP001618531"/>
    </source>
</evidence>
<dbReference type="EMBL" id="JBIYSL010000001">
    <property type="protein sequence ID" value="MFK0521829.1"/>
    <property type="molecule type" value="Genomic_DNA"/>
</dbReference>
<organism evidence="2 3">
    <name type="scientific">Paenibacillus illinoisensis</name>
    <dbReference type="NCBI Taxonomy" id="59845"/>
    <lineage>
        <taxon>Bacteria</taxon>
        <taxon>Bacillati</taxon>
        <taxon>Bacillota</taxon>
        <taxon>Bacilli</taxon>
        <taxon>Bacillales</taxon>
        <taxon>Paenibacillaceae</taxon>
        <taxon>Paenibacillus</taxon>
    </lineage>
</organism>
<dbReference type="InterPro" id="IPR000182">
    <property type="entry name" value="GNAT_dom"/>
</dbReference>
<proteinExistence type="predicted"/>
<keyword evidence="2" id="KW-0808">Transferase</keyword>
<feature type="domain" description="N-acetyltransferase" evidence="1">
    <location>
        <begin position="1"/>
        <end position="137"/>
    </location>
</feature>
<evidence type="ECO:0000259" key="1">
    <source>
        <dbReference type="PROSITE" id="PS51186"/>
    </source>
</evidence>
<gene>
    <name evidence="2" type="ORF">ACINKY_06405</name>
</gene>
<dbReference type="RefSeq" id="WP_402872392.1">
    <property type="nucleotide sequence ID" value="NZ_JBIYSL010000001.1"/>
</dbReference>
<dbReference type="Gene3D" id="3.40.630.30">
    <property type="match status" value="1"/>
</dbReference>
<reference evidence="2 3" key="1">
    <citation type="submission" date="2024-11" db="EMBL/GenBank/DDBJ databases">
        <title>Identification and Characterization of a Novel Fosfomycin Bacillithiol Transferase FosB8 in Paenibacillus illinoisensis.</title>
        <authorList>
            <person name="Lu W."/>
        </authorList>
    </citation>
    <scope>NUCLEOTIDE SEQUENCE [LARGE SCALE GENOMIC DNA]</scope>
    <source>
        <strain evidence="2 3">WP77</strain>
    </source>
</reference>
<dbReference type="SUPFAM" id="SSF55729">
    <property type="entry name" value="Acyl-CoA N-acyltransferases (Nat)"/>
    <property type="match status" value="1"/>
</dbReference>
<dbReference type="Pfam" id="PF00583">
    <property type="entry name" value="Acetyltransf_1"/>
    <property type="match status" value="1"/>
</dbReference>
<dbReference type="GO" id="GO:0016746">
    <property type="term" value="F:acyltransferase activity"/>
    <property type="evidence" value="ECO:0007669"/>
    <property type="project" value="UniProtKB-KW"/>
</dbReference>
<evidence type="ECO:0000313" key="2">
    <source>
        <dbReference type="EMBL" id="MFK0521829.1"/>
    </source>
</evidence>
<dbReference type="Proteomes" id="UP001618531">
    <property type="component" value="Unassembled WGS sequence"/>
</dbReference>
<name>A0ABW8HQA0_9BACL</name>
<comment type="caution">
    <text evidence="2">The sequence shown here is derived from an EMBL/GenBank/DDBJ whole genome shotgun (WGS) entry which is preliminary data.</text>
</comment>
<keyword evidence="3" id="KW-1185">Reference proteome</keyword>
<keyword evidence="2" id="KW-0012">Acyltransferase</keyword>
<dbReference type="PROSITE" id="PS51186">
    <property type="entry name" value="GNAT"/>
    <property type="match status" value="1"/>
</dbReference>